<feature type="domain" description="Glycosyl hydrolases family 2 sugar binding" evidence="7">
    <location>
        <begin position="93"/>
        <end position="187"/>
    </location>
</feature>
<keyword evidence="11" id="KW-1185">Reference proteome</keyword>
<dbReference type="InterPro" id="IPR017853">
    <property type="entry name" value="GH"/>
</dbReference>
<dbReference type="Pfam" id="PF02836">
    <property type="entry name" value="Glyco_hydro_2_C"/>
    <property type="match status" value="1"/>
</dbReference>
<proteinExistence type="inferred from homology"/>
<dbReference type="PROSITE" id="PS00608">
    <property type="entry name" value="GLYCOSYL_HYDROL_F2_2"/>
    <property type="match status" value="1"/>
</dbReference>
<evidence type="ECO:0000256" key="2">
    <source>
        <dbReference type="ARBA" id="ARBA00022801"/>
    </source>
</evidence>
<feature type="domain" description="DUF4982" evidence="8">
    <location>
        <begin position="632"/>
        <end position="690"/>
    </location>
</feature>
<dbReference type="InterPro" id="IPR048229">
    <property type="entry name" value="GalB-like"/>
</dbReference>
<dbReference type="Gene3D" id="3.20.20.80">
    <property type="entry name" value="Glycosidases"/>
    <property type="match status" value="1"/>
</dbReference>
<feature type="domain" description="Glycoside hydrolase family 2 immunoglobulin-like beta-sandwich" evidence="5">
    <location>
        <begin position="198"/>
        <end position="301"/>
    </location>
</feature>
<protein>
    <recommendedName>
        <fullName evidence="12">Beta-galactosidase BoGH2A</fullName>
    </recommendedName>
</protein>
<evidence type="ECO:0000256" key="1">
    <source>
        <dbReference type="ARBA" id="ARBA00007401"/>
    </source>
</evidence>
<evidence type="ECO:0000259" key="7">
    <source>
        <dbReference type="Pfam" id="PF02837"/>
    </source>
</evidence>
<keyword evidence="3" id="KW-0326">Glycosidase</keyword>
<dbReference type="SUPFAM" id="SSF51445">
    <property type="entry name" value="(Trans)glycosidases"/>
    <property type="match status" value="1"/>
</dbReference>
<dbReference type="Pfam" id="PF18565">
    <property type="entry name" value="Glyco_hydro2_C5"/>
    <property type="match status" value="1"/>
</dbReference>
<evidence type="ECO:0000259" key="6">
    <source>
        <dbReference type="Pfam" id="PF02836"/>
    </source>
</evidence>
<dbReference type="NCBIfam" id="NF041463">
    <property type="entry name" value="GalB"/>
    <property type="match status" value="1"/>
</dbReference>
<evidence type="ECO:0000313" key="11">
    <source>
        <dbReference type="Proteomes" id="UP000186720"/>
    </source>
</evidence>
<dbReference type="InterPro" id="IPR040605">
    <property type="entry name" value="Glyco_hydro2_dom5"/>
</dbReference>
<dbReference type="InterPro" id="IPR032311">
    <property type="entry name" value="DUF4982"/>
</dbReference>
<comment type="caution">
    <text evidence="10">The sequence shown here is derived from an EMBL/GenBank/DDBJ whole genome shotgun (WGS) entry which is preliminary data.</text>
</comment>
<evidence type="ECO:0000259" key="8">
    <source>
        <dbReference type="Pfam" id="PF16355"/>
    </source>
</evidence>
<dbReference type="InterPro" id="IPR013783">
    <property type="entry name" value="Ig-like_fold"/>
</dbReference>
<dbReference type="InterPro" id="IPR051913">
    <property type="entry name" value="GH2_Domain-Containing"/>
</dbReference>
<feature type="domain" description="Glycoside hydrolase family 2" evidence="9">
    <location>
        <begin position="704"/>
        <end position="805"/>
    </location>
</feature>
<feature type="chain" id="PRO_5010166808" description="Beta-galactosidase BoGH2A" evidence="4">
    <location>
        <begin position="30"/>
        <end position="810"/>
    </location>
</feature>
<dbReference type="Pfam" id="PF02837">
    <property type="entry name" value="Glyco_hydro_2_N"/>
    <property type="match status" value="1"/>
</dbReference>
<evidence type="ECO:0000259" key="5">
    <source>
        <dbReference type="Pfam" id="PF00703"/>
    </source>
</evidence>
<feature type="signal peptide" evidence="4">
    <location>
        <begin position="1"/>
        <end position="29"/>
    </location>
</feature>
<dbReference type="Gene3D" id="2.60.120.260">
    <property type="entry name" value="Galactose-binding domain-like"/>
    <property type="match status" value="1"/>
</dbReference>
<dbReference type="InterPro" id="IPR006104">
    <property type="entry name" value="Glyco_hydro_2_N"/>
</dbReference>
<keyword evidence="4" id="KW-0732">Signal</keyword>
<dbReference type="SUPFAM" id="SSF49303">
    <property type="entry name" value="beta-Galactosidase/glucuronidase domain"/>
    <property type="match status" value="1"/>
</dbReference>
<dbReference type="PANTHER" id="PTHR42732:SF1">
    <property type="entry name" value="BETA-MANNOSIDASE"/>
    <property type="match status" value="1"/>
</dbReference>
<dbReference type="RefSeq" id="WP_074490404.1">
    <property type="nucleotide sequence ID" value="NZ_FPAM01000024.1"/>
</dbReference>
<dbReference type="InterPro" id="IPR008964">
    <property type="entry name" value="Invasin/intimin_cell_adhesion"/>
</dbReference>
<sequence length="810" mass="90870">MYSFKTWPNKAGRLLLVAVTLLSFGEVKAQSPRTTLNFDKGWRFHLGDVKNVESTSFNDQQWRTLDLPHDWSIEGTFSKENKATPEGGALPGGLGFYRKTFTVPATDKNKLIYIDFDGVYLKSDVWVNGHHLGFRPNGYISFRYELTPYLKFGGTNVIVVKVDNTVQPNSRWYSGSGIYRNVWLVKTNKIAVNHWGTYVTTPKVSAAAAEVLLSTKVRLKMSSSSNVTVSTTIFDAKGKAVSTITNNDINLSDSISTVNQTLTVKNPVLWSVDQPYLYNAVTKITQGKTLLDTYATTVGIRSFVFDADKGFILNGKPLKILGVCDHHDLGSLGSAVNTRALERQLQILKEMGCNGIRTSHNPPAPELLDLCDKMGFIVMDEAFDCWEKGKVDYDYHLYFKQWHKRDLEDQILRDRNHPSVFIWSIGNEIPQQTDTAALRIAPELARIVHSLDVSRPITTANDRPNKNNQIIKSGALDLVGYNYHHQIYEKFHDDFPGMKFIGTETTSALETRGYYEMPSDSIRRWPIGDSFKHPGGLGNVVSAYDNVSAPWGSLHEETWKLIKKNDYLSGMYIWTGFDYLGEPTPYSWPSRSSYFGIIDLAGFPKDVYYMYQSEWTDKTVLHIFPHWNWQPGKVVDVWAYYNHADEVELFLNGKSLGIKKKQGEDLHVMWRIPFEPGTLKAVSRLNGKVVLTRTINTAGKAAKIELTADRSNIKADGKDLSFVTVKILDKDGNVVPDAENRVNFKINGQGFIASVDNGDPVSHDPFKASYRKAFHGLALAIIQAKEKGGVVNLTAESEGLQGASVAIKVK</sequence>
<dbReference type="EMBL" id="MPPL01000001">
    <property type="protein sequence ID" value="OKS87858.1"/>
    <property type="molecule type" value="Genomic_DNA"/>
</dbReference>
<evidence type="ECO:0000256" key="4">
    <source>
        <dbReference type="SAM" id="SignalP"/>
    </source>
</evidence>
<organism evidence="10 11">
    <name type="scientific">Mucilaginibacter polytrichastri</name>
    <dbReference type="NCBI Taxonomy" id="1302689"/>
    <lineage>
        <taxon>Bacteria</taxon>
        <taxon>Pseudomonadati</taxon>
        <taxon>Bacteroidota</taxon>
        <taxon>Sphingobacteriia</taxon>
        <taxon>Sphingobacteriales</taxon>
        <taxon>Sphingobacteriaceae</taxon>
        <taxon>Mucilaginibacter</taxon>
    </lineage>
</organism>
<dbReference type="Pfam" id="PF00703">
    <property type="entry name" value="Glyco_hydro_2"/>
    <property type="match status" value="1"/>
</dbReference>
<dbReference type="GO" id="GO:0005975">
    <property type="term" value="P:carbohydrate metabolic process"/>
    <property type="evidence" value="ECO:0007669"/>
    <property type="project" value="InterPro"/>
</dbReference>
<dbReference type="SUPFAM" id="SSF49785">
    <property type="entry name" value="Galactose-binding domain-like"/>
    <property type="match status" value="1"/>
</dbReference>
<dbReference type="GO" id="GO:0004553">
    <property type="term" value="F:hydrolase activity, hydrolyzing O-glycosyl compounds"/>
    <property type="evidence" value="ECO:0007669"/>
    <property type="project" value="InterPro"/>
</dbReference>
<dbReference type="OrthoDB" id="9801077at2"/>
<dbReference type="InterPro" id="IPR006103">
    <property type="entry name" value="Glyco_hydro_2_cat"/>
</dbReference>
<dbReference type="InterPro" id="IPR008979">
    <property type="entry name" value="Galactose-bd-like_sf"/>
</dbReference>
<keyword evidence="2" id="KW-0378">Hydrolase</keyword>
<dbReference type="InterPro" id="IPR023232">
    <property type="entry name" value="Glyco_hydro_2_AS"/>
</dbReference>
<dbReference type="AlphaFoldDB" id="A0A1Q6A1I6"/>
<comment type="similarity">
    <text evidence="1">Belongs to the glycosyl hydrolase 2 family.</text>
</comment>
<accession>A0A1Q6A1I6</accession>
<dbReference type="PANTHER" id="PTHR42732">
    <property type="entry name" value="BETA-GALACTOSIDASE"/>
    <property type="match status" value="1"/>
</dbReference>
<dbReference type="PRINTS" id="PR00132">
    <property type="entry name" value="GLHYDRLASE2"/>
</dbReference>
<evidence type="ECO:0000256" key="3">
    <source>
        <dbReference type="ARBA" id="ARBA00023295"/>
    </source>
</evidence>
<dbReference type="Gene3D" id="2.60.40.10">
    <property type="entry name" value="Immunoglobulins"/>
    <property type="match status" value="3"/>
</dbReference>
<dbReference type="Proteomes" id="UP000186720">
    <property type="component" value="Unassembled WGS sequence"/>
</dbReference>
<evidence type="ECO:0008006" key="12">
    <source>
        <dbReference type="Google" id="ProtNLM"/>
    </source>
</evidence>
<evidence type="ECO:0000313" key="10">
    <source>
        <dbReference type="EMBL" id="OKS87858.1"/>
    </source>
</evidence>
<dbReference type="InterPro" id="IPR036156">
    <property type="entry name" value="Beta-gal/glucu_dom_sf"/>
</dbReference>
<dbReference type="InterPro" id="IPR006102">
    <property type="entry name" value="Ig-like_GH2"/>
</dbReference>
<evidence type="ECO:0000259" key="9">
    <source>
        <dbReference type="Pfam" id="PF18565"/>
    </source>
</evidence>
<feature type="domain" description="Glycoside hydrolase family 2 catalytic" evidence="6">
    <location>
        <begin position="308"/>
        <end position="490"/>
    </location>
</feature>
<gene>
    <name evidence="10" type="ORF">RG47T_3321</name>
</gene>
<name>A0A1Q6A1I6_9SPHI</name>
<reference evidence="10 11" key="1">
    <citation type="submission" date="2016-11" db="EMBL/GenBank/DDBJ databases">
        <title>Whole Genome Sequencing of Mucilaginibacter polytrichastri RG4-7(T) isolated from the moss sample.</title>
        <authorList>
            <person name="Li Y."/>
        </authorList>
    </citation>
    <scope>NUCLEOTIDE SEQUENCE [LARGE SCALE GENOMIC DNA]</scope>
    <source>
        <strain evidence="10 11">RG4-7</strain>
    </source>
</reference>
<dbReference type="STRING" id="1302689.RG47T_3321"/>
<dbReference type="InterPro" id="IPR006101">
    <property type="entry name" value="Glyco_hydro_2"/>
</dbReference>
<dbReference type="Pfam" id="PF16355">
    <property type="entry name" value="DUF4982"/>
    <property type="match status" value="1"/>
</dbReference>
<dbReference type="SUPFAM" id="SSF49373">
    <property type="entry name" value="Invasin/intimin cell-adhesion fragments"/>
    <property type="match status" value="1"/>
</dbReference>